<dbReference type="RefSeq" id="WP_141270240.1">
    <property type="nucleotide sequence ID" value="NZ_BJNW01000021.1"/>
</dbReference>
<sequence>MSAAQGAAGAPRVGCDLQGVAPVAESLARRGERYLRAVLAPEEIAELTRPGAAAPSAESVAGRFAAKEAVLKVLRPAPEDAVPWPHVLVRTDAHGAPHVQLRGEAARLAREAGLRNWSVSTSHDGGFALAVALATAS</sequence>
<feature type="domain" description="4'-phosphopantetheinyl transferase" evidence="4">
    <location>
        <begin position="12"/>
        <end position="131"/>
    </location>
</feature>
<dbReference type="SUPFAM" id="SSF56214">
    <property type="entry name" value="4'-phosphopantetheinyl transferase"/>
    <property type="match status" value="1"/>
</dbReference>
<evidence type="ECO:0000259" key="4">
    <source>
        <dbReference type="Pfam" id="PF01648"/>
    </source>
</evidence>
<dbReference type="GO" id="GO:0008897">
    <property type="term" value="F:holo-[acyl-carrier-protein] synthase activity"/>
    <property type="evidence" value="ECO:0007669"/>
    <property type="project" value="InterPro"/>
</dbReference>
<dbReference type="InterPro" id="IPR008278">
    <property type="entry name" value="4-PPantetheinyl_Trfase_dom"/>
</dbReference>
<organism evidence="5 6">
    <name type="scientific">Kocuria varians</name>
    <name type="common">Micrococcus varians</name>
    <dbReference type="NCBI Taxonomy" id="1272"/>
    <lineage>
        <taxon>Bacteria</taxon>
        <taxon>Bacillati</taxon>
        <taxon>Actinomycetota</taxon>
        <taxon>Actinomycetes</taxon>
        <taxon>Micrococcales</taxon>
        <taxon>Micrococcaceae</taxon>
        <taxon>Kocuria</taxon>
    </lineage>
</organism>
<evidence type="ECO:0000256" key="2">
    <source>
        <dbReference type="ARBA" id="ARBA00022723"/>
    </source>
</evidence>
<reference evidence="5 6" key="1">
    <citation type="submission" date="2019-06" db="EMBL/GenBank/DDBJ databases">
        <title>Whole genome shotgun sequence of Kocuria varians NBRC 15358.</title>
        <authorList>
            <person name="Hosoyama A."/>
            <person name="Uohara A."/>
            <person name="Ohji S."/>
            <person name="Ichikawa N."/>
        </authorList>
    </citation>
    <scope>NUCLEOTIDE SEQUENCE [LARGE SCALE GENOMIC DNA]</scope>
    <source>
        <strain evidence="5 6">NBRC 15358</strain>
    </source>
</reference>
<evidence type="ECO:0000256" key="3">
    <source>
        <dbReference type="ARBA" id="ARBA00022842"/>
    </source>
</evidence>
<keyword evidence="6" id="KW-1185">Reference proteome</keyword>
<evidence type="ECO:0000256" key="1">
    <source>
        <dbReference type="ARBA" id="ARBA00022679"/>
    </source>
</evidence>
<dbReference type="NCBIfam" id="TIGR00556">
    <property type="entry name" value="pantethn_trn"/>
    <property type="match status" value="1"/>
</dbReference>
<keyword evidence="3" id="KW-0460">Magnesium</keyword>
<gene>
    <name evidence="5" type="ORF">KVA01_21490</name>
</gene>
<dbReference type="OrthoDB" id="517356at2"/>
<proteinExistence type="predicted"/>
<accession>A0A4Y4D8E8</accession>
<comment type="caution">
    <text evidence="5">The sequence shown here is derived from an EMBL/GenBank/DDBJ whole genome shotgun (WGS) entry which is preliminary data.</text>
</comment>
<dbReference type="InterPro" id="IPR037143">
    <property type="entry name" value="4-PPantetheinyl_Trfase_dom_sf"/>
</dbReference>
<dbReference type="STRING" id="1272.GCA_900014985_00863"/>
<dbReference type="GO" id="GO:0006633">
    <property type="term" value="P:fatty acid biosynthetic process"/>
    <property type="evidence" value="ECO:0007669"/>
    <property type="project" value="InterPro"/>
</dbReference>
<dbReference type="Gene3D" id="3.90.470.20">
    <property type="entry name" value="4'-phosphopantetheinyl transferase domain"/>
    <property type="match status" value="1"/>
</dbReference>
<dbReference type="EMBL" id="BJNW01000021">
    <property type="protein sequence ID" value="GEC99994.1"/>
    <property type="molecule type" value="Genomic_DNA"/>
</dbReference>
<dbReference type="AlphaFoldDB" id="A0A4Y4D8E8"/>
<keyword evidence="2" id="KW-0479">Metal-binding</keyword>
<keyword evidence="1" id="KW-0808">Transferase</keyword>
<evidence type="ECO:0000313" key="6">
    <source>
        <dbReference type="Proteomes" id="UP000315730"/>
    </source>
</evidence>
<dbReference type="InterPro" id="IPR004568">
    <property type="entry name" value="Ppantetheine-prot_Trfase_dom"/>
</dbReference>
<protein>
    <recommendedName>
        <fullName evidence="4">4'-phosphopantetheinyl transferase domain-containing protein</fullName>
    </recommendedName>
</protein>
<evidence type="ECO:0000313" key="5">
    <source>
        <dbReference type="EMBL" id="GEC99994.1"/>
    </source>
</evidence>
<name>A0A4Y4D8E8_KOCVA</name>
<dbReference type="GO" id="GO:0000287">
    <property type="term" value="F:magnesium ion binding"/>
    <property type="evidence" value="ECO:0007669"/>
    <property type="project" value="InterPro"/>
</dbReference>
<dbReference type="Proteomes" id="UP000315730">
    <property type="component" value="Unassembled WGS sequence"/>
</dbReference>
<dbReference type="Pfam" id="PF01648">
    <property type="entry name" value="ACPS"/>
    <property type="match status" value="1"/>
</dbReference>